<sequence>MVTRDCSSASHFDSLERSIEVLLNQGDSWVSFTSPKSPLCFDGGETSGNSKASERRHRCVELGYGIVLAYGGCAGRYGGQGWRGRRRKQTARALSNFSVFGPIGP</sequence>
<dbReference type="RefSeq" id="XP_016712418.1">
    <property type="nucleotide sequence ID" value="XM_016856929.2"/>
</dbReference>
<dbReference type="KEGG" id="ghi:107926128"/>
<evidence type="ECO:0000313" key="2">
    <source>
        <dbReference type="RefSeq" id="XP_016712418.1"/>
    </source>
</evidence>
<reference evidence="1" key="1">
    <citation type="journal article" date="2020" name="Nat. Genet.">
        <title>Genomic diversifications of five Gossypium allopolyploid species and their impact on cotton improvement.</title>
        <authorList>
            <person name="Chen Z.J."/>
            <person name="Sreedasyam A."/>
            <person name="Ando A."/>
            <person name="Song Q."/>
            <person name="De Santiago L.M."/>
            <person name="Hulse-Kemp A.M."/>
            <person name="Ding M."/>
            <person name="Ye W."/>
            <person name="Kirkbride R.C."/>
            <person name="Jenkins J."/>
            <person name="Plott C."/>
            <person name="Lovell J."/>
            <person name="Lin Y.M."/>
            <person name="Vaughn R."/>
            <person name="Liu B."/>
            <person name="Simpson S."/>
            <person name="Scheffler B.E."/>
            <person name="Wen L."/>
            <person name="Saski C.A."/>
            <person name="Grover C.E."/>
            <person name="Hu G."/>
            <person name="Conover J.L."/>
            <person name="Carlson J.W."/>
            <person name="Shu S."/>
            <person name="Boston L.B."/>
            <person name="Williams M."/>
            <person name="Peterson D.G."/>
            <person name="McGee K."/>
            <person name="Jones D.C."/>
            <person name="Wendel J.F."/>
            <person name="Stelly D.M."/>
            <person name="Grimwood J."/>
            <person name="Schmutz J."/>
        </authorList>
    </citation>
    <scope>NUCLEOTIDE SEQUENCE [LARGE SCALE GENOMIC DNA]</scope>
    <source>
        <strain evidence="1">cv. TM-1</strain>
    </source>
</reference>
<name>A0A1U8LGB3_GOSHI</name>
<dbReference type="AlphaFoldDB" id="A0A1U8LGB3"/>
<dbReference type="Proteomes" id="UP000818029">
    <property type="component" value="Chromosome A08"/>
</dbReference>
<protein>
    <submittedName>
        <fullName evidence="2">Uncharacterized protein</fullName>
    </submittedName>
</protein>
<accession>A0A1U8LGB3</accession>
<evidence type="ECO:0000313" key="1">
    <source>
        <dbReference type="Proteomes" id="UP000818029"/>
    </source>
</evidence>
<gene>
    <name evidence="2" type="primary">LOC107926128</name>
</gene>
<organism evidence="1 2">
    <name type="scientific">Gossypium hirsutum</name>
    <name type="common">Upland cotton</name>
    <name type="synonym">Gossypium mexicanum</name>
    <dbReference type="NCBI Taxonomy" id="3635"/>
    <lineage>
        <taxon>Eukaryota</taxon>
        <taxon>Viridiplantae</taxon>
        <taxon>Streptophyta</taxon>
        <taxon>Embryophyta</taxon>
        <taxon>Tracheophyta</taxon>
        <taxon>Spermatophyta</taxon>
        <taxon>Magnoliopsida</taxon>
        <taxon>eudicotyledons</taxon>
        <taxon>Gunneridae</taxon>
        <taxon>Pentapetalae</taxon>
        <taxon>rosids</taxon>
        <taxon>malvids</taxon>
        <taxon>Malvales</taxon>
        <taxon>Malvaceae</taxon>
        <taxon>Malvoideae</taxon>
        <taxon>Gossypium</taxon>
    </lineage>
</organism>
<keyword evidence="1" id="KW-1185">Reference proteome</keyword>
<dbReference type="GeneID" id="107926128"/>
<reference evidence="2" key="2">
    <citation type="submission" date="2025-08" db="UniProtKB">
        <authorList>
            <consortium name="RefSeq"/>
        </authorList>
    </citation>
    <scope>IDENTIFICATION</scope>
</reference>
<dbReference type="PaxDb" id="3635-A0A1U8LGB3"/>
<proteinExistence type="predicted"/>